<dbReference type="PATRIC" id="fig|1216932.3.peg.3225"/>
<evidence type="ECO:0000256" key="1">
    <source>
        <dbReference type="SAM" id="Phobius"/>
    </source>
</evidence>
<sequence>MKKTLLSFGNCDLKVAAEVDATTGEIKIKIEQVKSKTINKKAINVSKMLIITIDKDKLEEYVEEVVKSDVDELLNLIKKILSIVLIVLGIFCIAIISVVAIVALVKLIPVLIAILI</sequence>
<reference evidence="2 3" key="1">
    <citation type="submission" date="2013-11" db="EMBL/GenBank/DDBJ databases">
        <title>Complete genome sequence of Clostridum sp. M2/40.</title>
        <authorList>
            <person name="Wibberg D."/>
            <person name="Puehler A."/>
            <person name="Schlueter A."/>
        </authorList>
    </citation>
    <scope>NUCLEOTIDE SEQUENCE [LARGE SCALE GENOMIC DNA]</scope>
    <source>
        <strain evidence="3">M2/40</strain>
    </source>
</reference>
<dbReference type="HOGENOM" id="CLU_2092517_0_0_9"/>
<keyword evidence="1" id="KW-0472">Membrane</keyword>
<feature type="transmembrane region" description="Helical" evidence="1">
    <location>
        <begin position="83"/>
        <end position="115"/>
    </location>
</feature>
<dbReference type="Proteomes" id="UP000019426">
    <property type="component" value="Chromosome M2/40_rep2"/>
</dbReference>
<keyword evidence="3" id="KW-1185">Reference proteome</keyword>
<dbReference type="KEGG" id="clt:CM240_3251"/>
<gene>
    <name evidence="2" type="ORF">CM240_3251</name>
</gene>
<keyword evidence="1" id="KW-1133">Transmembrane helix</keyword>
<protein>
    <submittedName>
        <fullName evidence="2">Putative membrane protein</fullName>
    </submittedName>
</protein>
<proteinExistence type="predicted"/>
<dbReference type="OrthoDB" id="1795295at2"/>
<organism evidence="2 3">
    <name type="scientific">Clostridium bornimense</name>
    <dbReference type="NCBI Taxonomy" id="1216932"/>
    <lineage>
        <taxon>Bacteria</taxon>
        <taxon>Bacillati</taxon>
        <taxon>Bacillota</taxon>
        <taxon>Clostridia</taxon>
        <taxon>Eubacteriales</taxon>
        <taxon>Clostridiaceae</taxon>
        <taxon>Clostridium</taxon>
    </lineage>
</organism>
<keyword evidence="1" id="KW-0812">Transmembrane</keyword>
<dbReference type="RefSeq" id="WP_044040537.1">
    <property type="nucleotide sequence ID" value="NZ_HG917869.1"/>
</dbReference>
<evidence type="ECO:0000313" key="2">
    <source>
        <dbReference type="EMBL" id="CDM70368.1"/>
    </source>
</evidence>
<evidence type="ECO:0000313" key="3">
    <source>
        <dbReference type="Proteomes" id="UP000019426"/>
    </source>
</evidence>
<name>W6S0T0_9CLOT</name>
<dbReference type="EMBL" id="HG917869">
    <property type="protein sequence ID" value="CDM70368.1"/>
    <property type="molecule type" value="Genomic_DNA"/>
</dbReference>
<accession>W6S0T0</accession>
<dbReference type="AlphaFoldDB" id="W6S0T0"/>